<proteinExistence type="predicted"/>
<organism evidence="2 3">
    <name type="scientific">Xenopus laevis</name>
    <name type="common">African clawed frog</name>
    <dbReference type="NCBI Taxonomy" id="8355"/>
    <lineage>
        <taxon>Eukaryota</taxon>
        <taxon>Metazoa</taxon>
        <taxon>Chordata</taxon>
        <taxon>Craniata</taxon>
        <taxon>Vertebrata</taxon>
        <taxon>Euteleostomi</taxon>
        <taxon>Amphibia</taxon>
        <taxon>Batrachia</taxon>
        <taxon>Anura</taxon>
        <taxon>Pipoidea</taxon>
        <taxon>Pipidae</taxon>
        <taxon>Xenopodinae</taxon>
        <taxon>Xenopus</taxon>
        <taxon>Xenopus</taxon>
    </lineage>
</organism>
<dbReference type="Proteomes" id="UP000694892">
    <property type="component" value="Chromosome 9_10S"/>
</dbReference>
<sequence>MSSSLRSQHSLYDYYKWLFTWDSLSSGKNGVPSKVTVQVTWHYGVFQITVVLLYYLDGYRTLKPECK</sequence>
<accession>A0A974H0C8</accession>
<dbReference type="EMBL" id="CM004483">
    <property type="protein sequence ID" value="OCT60153.1"/>
    <property type="molecule type" value="Genomic_DNA"/>
</dbReference>
<dbReference type="AlphaFoldDB" id="A0A974H0C8"/>
<gene>
    <name evidence="2" type="ORF">XELAEV_18046171mg</name>
</gene>
<reference evidence="3" key="1">
    <citation type="journal article" date="2016" name="Nature">
        <title>Genome evolution in the allotetraploid frog Xenopus laevis.</title>
        <authorList>
            <person name="Session A.M."/>
            <person name="Uno Y."/>
            <person name="Kwon T."/>
            <person name="Chapman J.A."/>
            <person name="Toyoda A."/>
            <person name="Takahashi S."/>
            <person name="Fukui A."/>
            <person name="Hikosaka A."/>
            <person name="Suzuki A."/>
            <person name="Kondo M."/>
            <person name="van Heeringen S.J."/>
            <person name="Quigley I."/>
            <person name="Heinz S."/>
            <person name="Ogino H."/>
            <person name="Ochi H."/>
            <person name="Hellsten U."/>
            <person name="Lyons J.B."/>
            <person name="Simakov O."/>
            <person name="Putnam N."/>
            <person name="Stites J."/>
            <person name="Kuroki Y."/>
            <person name="Tanaka T."/>
            <person name="Michiue T."/>
            <person name="Watanabe M."/>
            <person name="Bogdanovic O."/>
            <person name="Lister R."/>
            <person name="Georgiou G."/>
            <person name="Paranjpe S.S."/>
            <person name="van Kruijsbergen I."/>
            <person name="Shu S."/>
            <person name="Carlson J."/>
            <person name="Kinoshita T."/>
            <person name="Ohta Y."/>
            <person name="Mawaribuchi S."/>
            <person name="Jenkins J."/>
            <person name="Grimwood J."/>
            <person name="Schmutz J."/>
            <person name="Mitros T."/>
            <person name="Mozaffari S.V."/>
            <person name="Suzuki Y."/>
            <person name="Haramoto Y."/>
            <person name="Yamamoto T.S."/>
            <person name="Takagi C."/>
            <person name="Heald R."/>
            <person name="Miller K."/>
            <person name="Haudenschild C."/>
            <person name="Kitzman J."/>
            <person name="Nakayama T."/>
            <person name="Izutsu Y."/>
            <person name="Robert J."/>
            <person name="Fortriede J."/>
            <person name="Burns K."/>
            <person name="Lotay V."/>
            <person name="Karimi K."/>
            <person name="Yasuoka Y."/>
            <person name="Dichmann D.S."/>
            <person name="Flajnik M.F."/>
            <person name="Houston D.W."/>
            <person name="Shendure J."/>
            <person name="DuPasquier L."/>
            <person name="Vize P.D."/>
            <person name="Zorn A.M."/>
            <person name="Ito M."/>
            <person name="Marcotte E.M."/>
            <person name="Wallingford J.B."/>
            <person name="Ito Y."/>
            <person name="Asashima M."/>
            <person name="Ueno N."/>
            <person name="Matsuda Y."/>
            <person name="Veenstra G.J."/>
            <person name="Fujiyama A."/>
            <person name="Harland R.M."/>
            <person name="Taira M."/>
            <person name="Rokhsar D.S."/>
        </authorList>
    </citation>
    <scope>NUCLEOTIDE SEQUENCE [LARGE SCALE GENOMIC DNA]</scope>
    <source>
        <strain evidence="3">J</strain>
    </source>
</reference>
<keyword evidence="1" id="KW-0812">Transmembrane</keyword>
<keyword evidence="1" id="KW-0472">Membrane</keyword>
<keyword evidence="1" id="KW-1133">Transmembrane helix</keyword>
<evidence type="ECO:0000256" key="1">
    <source>
        <dbReference type="SAM" id="Phobius"/>
    </source>
</evidence>
<evidence type="ECO:0000313" key="2">
    <source>
        <dbReference type="EMBL" id="OCT60153.1"/>
    </source>
</evidence>
<name>A0A974H0C8_XENLA</name>
<evidence type="ECO:0000313" key="3">
    <source>
        <dbReference type="Proteomes" id="UP000694892"/>
    </source>
</evidence>
<feature type="transmembrane region" description="Helical" evidence="1">
    <location>
        <begin position="39"/>
        <end position="56"/>
    </location>
</feature>
<protein>
    <submittedName>
        <fullName evidence="2">Uncharacterized protein</fullName>
    </submittedName>
</protein>